<evidence type="ECO:0000256" key="7">
    <source>
        <dbReference type="ARBA" id="ARBA00023010"/>
    </source>
</evidence>
<dbReference type="PRINTS" id="PR01853">
    <property type="entry name" value="YAJCTRNLCASE"/>
</dbReference>
<keyword evidence="8 9" id="KW-0472">Membrane</keyword>
<dbReference type="GO" id="GO:0015031">
    <property type="term" value="P:protein transport"/>
    <property type="evidence" value="ECO:0007669"/>
    <property type="project" value="UniProtKB-KW"/>
</dbReference>
<protein>
    <recommendedName>
        <fullName evidence="11">Sec translocon accessory complex subunit YajC</fullName>
    </recommendedName>
</protein>
<feature type="transmembrane region" description="Helical" evidence="9">
    <location>
        <begin position="20"/>
        <end position="38"/>
    </location>
</feature>
<keyword evidence="5" id="KW-0653">Protein transport</keyword>
<evidence type="ECO:0000256" key="6">
    <source>
        <dbReference type="ARBA" id="ARBA00022989"/>
    </source>
</evidence>
<dbReference type="SMART" id="SM01323">
    <property type="entry name" value="YajC"/>
    <property type="match status" value="1"/>
</dbReference>
<keyword evidence="6 9" id="KW-1133">Transmembrane helix</keyword>
<dbReference type="PANTHER" id="PTHR33909">
    <property type="entry name" value="SEC TRANSLOCON ACCESSORY COMPLEX SUBUNIT YAJC"/>
    <property type="match status" value="1"/>
</dbReference>
<dbReference type="EMBL" id="LAZR01000786">
    <property type="protein sequence ID" value="KKN57825.1"/>
    <property type="molecule type" value="Genomic_DNA"/>
</dbReference>
<dbReference type="InterPro" id="IPR003849">
    <property type="entry name" value="Preprotein_translocase_YajC"/>
</dbReference>
<keyword evidence="2" id="KW-0813">Transport</keyword>
<evidence type="ECO:0000256" key="2">
    <source>
        <dbReference type="ARBA" id="ARBA00022448"/>
    </source>
</evidence>
<proteinExistence type="predicted"/>
<accession>A0A0F9RMS2</accession>
<evidence type="ECO:0008006" key="11">
    <source>
        <dbReference type="Google" id="ProtNLM"/>
    </source>
</evidence>
<sequence length="108" mass="11791">MLDFLISPAHAAGEAAAPGIMDFAFPIVLLVLFYFMLIRPNQKRAKLHRQMQSSLAKGDEVVTDGGIMGKITEIGDNAISVQLADNLEVKVRRESINSVLPKGTLKKL</sequence>
<keyword evidence="7" id="KW-0811">Translocation</keyword>
<gene>
    <name evidence="10" type="ORF">LCGC14_0558120</name>
</gene>
<evidence type="ECO:0000256" key="9">
    <source>
        <dbReference type="SAM" id="Phobius"/>
    </source>
</evidence>
<keyword evidence="4 9" id="KW-0812">Transmembrane</keyword>
<evidence type="ECO:0000256" key="4">
    <source>
        <dbReference type="ARBA" id="ARBA00022692"/>
    </source>
</evidence>
<dbReference type="NCBIfam" id="TIGR00739">
    <property type="entry name" value="yajC"/>
    <property type="match status" value="1"/>
</dbReference>
<dbReference type="AlphaFoldDB" id="A0A0F9RMS2"/>
<dbReference type="GO" id="GO:0005886">
    <property type="term" value="C:plasma membrane"/>
    <property type="evidence" value="ECO:0007669"/>
    <property type="project" value="UniProtKB-SubCell"/>
</dbReference>
<dbReference type="PANTHER" id="PTHR33909:SF1">
    <property type="entry name" value="SEC TRANSLOCON ACCESSORY COMPLEX SUBUNIT YAJC"/>
    <property type="match status" value="1"/>
</dbReference>
<evidence type="ECO:0000256" key="3">
    <source>
        <dbReference type="ARBA" id="ARBA00022475"/>
    </source>
</evidence>
<comment type="subcellular location">
    <subcellularLocation>
        <location evidence="1">Cell membrane</location>
        <topology evidence="1">Single-pass membrane protein</topology>
    </subcellularLocation>
</comment>
<evidence type="ECO:0000256" key="8">
    <source>
        <dbReference type="ARBA" id="ARBA00023136"/>
    </source>
</evidence>
<evidence type="ECO:0000256" key="5">
    <source>
        <dbReference type="ARBA" id="ARBA00022927"/>
    </source>
</evidence>
<comment type="caution">
    <text evidence="10">The sequence shown here is derived from an EMBL/GenBank/DDBJ whole genome shotgun (WGS) entry which is preliminary data.</text>
</comment>
<evidence type="ECO:0000313" key="10">
    <source>
        <dbReference type="EMBL" id="KKN57825.1"/>
    </source>
</evidence>
<keyword evidence="3" id="KW-1003">Cell membrane</keyword>
<organism evidence="10">
    <name type="scientific">marine sediment metagenome</name>
    <dbReference type="NCBI Taxonomy" id="412755"/>
    <lineage>
        <taxon>unclassified sequences</taxon>
        <taxon>metagenomes</taxon>
        <taxon>ecological metagenomes</taxon>
    </lineage>
</organism>
<evidence type="ECO:0000256" key="1">
    <source>
        <dbReference type="ARBA" id="ARBA00004162"/>
    </source>
</evidence>
<reference evidence="10" key="1">
    <citation type="journal article" date="2015" name="Nature">
        <title>Complex archaea that bridge the gap between prokaryotes and eukaryotes.</title>
        <authorList>
            <person name="Spang A."/>
            <person name="Saw J.H."/>
            <person name="Jorgensen S.L."/>
            <person name="Zaremba-Niedzwiedzka K."/>
            <person name="Martijn J."/>
            <person name="Lind A.E."/>
            <person name="van Eijk R."/>
            <person name="Schleper C."/>
            <person name="Guy L."/>
            <person name="Ettema T.J."/>
        </authorList>
    </citation>
    <scope>NUCLEOTIDE SEQUENCE</scope>
</reference>
<dbReference type="Pfam" id="PF02699">
    <property type="entry name" value="YajC"/>
    <property type="match status" value="1"/>
</dbReference>
<name>A0A0F9RMS2_9ZZZZ</name>